<dbReference type="AlphaFoldDB" id="A0A371NGE3"/>
<keyword evidence="3" id="KW-0067">ATP-binding</keyword>
<feature type="domain" description="Thymidylate kinase-like" evidence="6">
    <location>
        <begin position="104"/>
        <end position="216"/>
    </location>
</feature>
<evidence type="ECO:0000259" key="6">
    <source>
        <dbReference type="Pfam" id="PF02223"/>
    </source>
</evidence>
<dbReference type="Pfam" id="PF02223">
    <property type="entry name" value="Thymidylate_kin"/>
    <property type="match status" value="1"/>
</dbReference>
<dbReference type="Gene3D" id="3.40.50.300">
    <property type="entry name" value="P-loop containing nucleotide triphosphate hydrolases"/>
    <property type="match status" value="1"/>
</dbReference>
<dbReference type="GO" id="GO:0006233">
    <property type="term" value="P:dTDP biosynthetic process"/>
    <property type="evidence" value="ECO:0007669"/>
    <property type="project" value="TreeGrafter"/>
</dbReference>
<keyword evidence="5" id="KW-0472">Membrane</keyword>
<gene>
    <name evidence="7" type="ORF">C7452_1017</name>
</gene>
<keyword evidence="7" id="KW-0808">Transferase</keyword>
<evidence type="ECO:0000313" key="7">
    <source>
        <dbReference type="EMBL" id="REE28986.1"/>
    </source>
</evidence>
<dbReference type="PANTHER" id="PTHR10344:SF4">
    <property type="entry name" value="UMP-CMP KINASE 2, MITOCHONDRIAL"/>
    <property type="match status" value="1"/>
</dbReference>
<evidence type="ECO:0000256" key="3">
    <source>
        <dbReference type="ARBA" id="ARBA00022840"/>
    </source>
</evidence>
<keyword evidence="2" id="KW-0547">Nucleotide-binding</keyword>
<evidence type="ECO:0000256" key="4">
    <source>
        <dbReference type="ARBA" id="ARBA00029962"/>
    </source>
</evidence>
<keyword evidence="5" id="KW-1133">Transmembrane helix</keyword>
<dbReference type="GO" id="GO:0005737">
    <property type="term" value="C:cytoplasm"/>
    <property type="evidence" value="ECO:0007669"/>
    <property type="project" value="TreeGrafter"/>
</dbReference>
<dbReference type="GO" id="GO:0006235">
    <property type="term" value="P:dTTP biosynthetic process"/>
    <property type="evidence" value="ECO:0007669"/>
    <property type="project" value="TreeGrafter"/>
</dbReference>
<evidence type="ECO:0000256" key="1">
    <source>
        <dbReference type="ARBA" id="ARBA00009776"/>
    </source>
</evidence>
<evidence type="ECO:0000313" key="8">
    <source>
        <dbReference type="Proteomes" id="UP000256864"/>
    </source>
</evidence>
<reference evidence="7 8" key="1">
    <citation type="submission" date="2018-07" db="EMBL/GenBank/DDBJ databases">
        <title>Genomic Encyclopedia of Type Strains, Phase IV (KMG-IV): sequencing the most valuable type-strain genomes for metagenomic binning, comparative biology and taxonomic classification.</title>
        <authorList>
            <person name="Goeker M."/>
        </authorList>
    </citation>
    <scope>NUCLEOTIDE SEQUENCE [LARGE SCALE GENOMIC DNA]</scope>
    <source>
        <strain evidence="7 8">DSM 7466</strain>
    </source>
</reference>
<comment type="caution">
    <text evidence="7">The sequence shown here is derived from an EMBL/GenBank/DDBJ whole genome shotgun (WGS) entry which is preliminary data.</text>
</comment>
<evidence type="ECO:0000256" key="2">
    <source>
        <dbReference type="ARBA" id="ARBA00022741"/>
    </source>
</evidence>
<dbReference type="GO" id="GO:0004798">
    <property type="term" value="F:dTMP kinase activity"/>
    <property type="evidence" value="ECO:0007669"/>
    <property type="project" value="TreeGrafter"/>
</dbReference>
<evidence type="ECO:0000256" key="5">
    <source>
        <dbReference type="SAM" id="Phobius"/>
    </source>
</evidence>
<keyword evidence="5" id="KW-0812">Transmembrane</keyword>
<dbReference type="PANTHER" id="PTHR10344">
    <property type="entry name" value="THYMIDYLATE KINASE"/>
    <property type="match status" value="1"/>
</dbReference>
<dbReference type="InterPro" id="IPR039430">
    <property type="entry name" value="Thymidylate_kin-like_dom"/>
</dbReference>
<dbReference type="SUPFAM" id="SSF52540">
    <property type="entry name" value="P-loop containing nucleoside triphosphate hydrolases"/>
    <property type="match status" value="1"/>
</dbReference>
<dbReference type="EMBL" id="QREL01000001">
    <property type="protein sequence ID" value="REE28986.1"/>
    <property type="molecule type" value="Genomic_DNA"/>
</dbReference>
<dbReference type="GO" id="GO:0006227">
    <property type="term" value="P:dUDP biosynthetic process"/>
    <property type="evidence" value="ECO:0007669"/>
    <property type="project" value="TreeGrafter"/>
</dbReference>
<proteinExistence type="inferred from homology"/>
<accession>A0A371NGE3</accession>
<sequence>MSTKNFSKFLISFSGIDGSGKTTLARHVTTLLRRHGIKCNYVYGRLEPRLLKPFIFIGRRIFLRNKDMFNDYEDYSNQKRKGIKKHSFLFKIYFYIMVLDYLIQLFLRIKIQLFLGNSIICDRYIFDTVINDFAVDMEYTTNDMKKKIDKFFRFFPKPALAFFIDVPEDIAFKRKNDTPSLKYLEERTAKYRFLASEYDMITLDGSEDLEKIKKLIEKRIFKADSQ</sequence>
<protein>
    <recommendedName>
        <fullName evidence="4">dTMP kinase</fullName>
    </recommendedName>
</protein>
<feature type="transmembrane region" description="Helical" evidence="5">
    <location>
        <begin position="88"/>
        <end position="107"/>
    </location>
</feature>
<dbReference type="GO" id="GO:0005524">
    <property type="term" value="F:ATP binding"/>
    <property type="evidence" value="ECO:0007669"/>
    <property type="project" value="UniProtKB-KW"/>
</dbReference>
<comment type="similarity">
    <text evidence="1">Belongs to the thymidylate kinase family.</text>
</comment>
<dbReference type="RefSeq" id="WP_115892428.1">
    <property type="nucleotide sequence ID" value="NZ_QREL01000001.1"/>
</dbReference>
<dbReference type="Proteomes" id="UP000256864">
    <property type="component" value="Unassembled WGS sequence"/>
</dbReference>
<keyword evidence="7" id="KW-0418">Kinase</keyword>
<name>A0A371NGE3_9EURY</name>
<dbReference type="InterPro" id="IPR027417">
    <property type="entry name" value="P-loop_NTPase"/>
</dbReference>
<keyword evidence="8" id="KW-1185">Reference proteome</keyword>
<organism evidence="7 8">
    <name type="scientific">Methanothermobacter defluvii</name>
    <dbReference type="NCBI Taxonomy" id="49339"/>
    <lineage>
        <taxon>Archaea</taxon>
        <taxon>Methanobacteriati</taxon>
        <taxon>Methanobacteriota</taxon>
        <taxon>Methanomada group</taxon>
        <taxon>Methanobacteria</taxon>
        <taxon>Methanobacteriales</taxon>
        <taxon>Methanobacteriaceae</taxon>
        <taxon>Methanothermobacter</taxon>
    </lineage>
</organism>